<evidence type="ECO:0000256" key="7">
    <source>
        <dbReference type="ARBA" id="ARBA00023136"/>
    </source>
</evidence>
<organism evidence="12 13">
    <name type="scientific">Cyclotella atomus</name>
    <dbReference type="NCBI Taxonomy" id="382360"/>
    <lineage>
        <taxon>Eukaryota</taxon>
        <taxon>Sar</taxon>
        <taxon>Stramenopiles</taxon>
        <taxon>Ochrophyta</taxon>
        <taxon>Bacillariophyta</taxon>
        <taxon>Coscinodiscophyceae</taxon>
        <taxon>Thalassiosirophycidae</taxon>
        <taxon>Stephanodiscales</taxon>
        <taxon>Stephanodiscaceae</taxon>
        <taxon>Cyclotella</taxon>
    </lineage>
</organism>
<feature type="transmembrane region" description="Helical" evidence="11">
    <location>
        <begin position="12"/>
        <end position="31"/>
    </location>
</feature>
<evidence type="ECO:0000256" key="3">
    <source>
        <dbReference type="ARBA" id="ARBA00022448"/>
    </source>
</evidence>
<dbReference type="Pfam" id="PF00153">
    <property type="entry name" value="Mito_carr"/>
    <property type="match status" value="2"/>
</dbReference>
<evidence type="ECO:0000256" key="5">
    <source>
        <dbReference type="ARBA" id="ARBA00022737"/>
    </source>
</evidence>
<proteinExistence type="inferred from homology"/>
<dbReference type="SUPFAM" id="SSF103506">
    <property type="entry name" value="Mitochondrial carrier"/>
    <property type="match status" value="1"/>
</dbReference>
<keyword evidence="7 8" id="KW-0472">Membrane</keyword>
<evidence type="ECO:0000256" key="2">
    <source>
        <dbReference type="ARBA" id="ARBA00006375"/>
    </source>
</evidence>
<comment type="caution">
    <text evidence="12">The sequence shown here is derived from an EMBL/GenBank/DDBJ whole genome shotgun (WGS) entry which is preliminary data.</text>
</comment>
<evidence type="ECO:0000256" key="11">
    <source>
        <dbReference type="SAM" id="Phobius"/>
    </source>
</evidence>
<dbReference type="InterPro" id="IPR052217">
    <property type="entry name" value="Mito/Peroxisomal_Carrier"/>
</dbReference>
<dbReference type="AlphaFoldDB" id="A0ABD3N0E3"/>
<evidence type="ECO:0000313" key="13">
    <source>
        <dbReference type="Proteomes" id="UP001530400"/>
    </source>
</evidence>
<evidence type="ECO:0000256" key="8">
    <source>
        <dbReference type="PROSITE-ProRule" id="PRU00282"/>
    </source>
</evidence>
<keyword evidence="5" id="KW-0677">Repeat</keyword>
<dbReference type="InterPro" id="IPR018108">
    <property type="entry name" value="MCP_transmembrane"/>
</dbReference>
<keyword evidence="6 11" id="KW-1133">Transmembrane helix</keyword>
<keyword evidence="4 8" id="KW-0812">Transmembrane</keyword>
<dbReference type="PANTHER" id="PTHR45939:SF1">
    <property type="entry name" value="MITOCHONDRIAL THIAMINE PYROPHOSPHATE CARRIER 1-RELATED"/>
    <property type="match status" value="1"/>
</dbReference>
<evidence type="ECO:0000313" key="12">
    <source>
        <dbReference type="EMBL" id="KAL3768536.1"/>
    </source>
</evidence>
<sequence length="421" mass="47687">MKHELARRKALADACAGVIGSLVSMLMFYPVDVWKTNLQAGKQQLTSNHTDTDFADVDRTNVHNKSILKQVHKLSRLFRGLSYKIAHTTVSSFTYFFVYSLVQTKYFAYRQSLRHIAADDKRIPTITKLALAAFAAVINTGITLPLDTLSSRMQTGHHMDANRATDAQKSNSNDADREHRTDEGIHNSKTPLDGSTKSQLYISSPEKFKFSFSTNLRDEAFTQNQPVVQKDSSSNSSKFKQHLQSILSLWNGLLPAILLCSNPAIQYTLYDTLKGWLILHRPDRNHHAQKSLSMKESFIFGLVSKFVATISTYPLIRAKVMMMVAPTKTLDGVTSLTNKRTTVCGEKEKCQTETTSTEKTERHPKSLVLLLLYIFRHDGFRGLYRGCSLQLLHTVLKSAMLLMVRERITFASRHFFQVEDD</sequence>
<gene>
    <name evidence="12" type="ORF">ACHAWO_011491</name>
</gene>
<name>A0ABD3N0E3_9STRA</name>
<comment type="similarity">
    <text evidence="2 9">Belongs to the mitochondrial carrier (TC 2.A.29) family.</text>
</comment>
<dbReference type="EMBL" id="JALLPJ020001345">
    <property type="protein sequence ID" value="KAL3768536.1"/>
    <property type="molecule type" value="Genomic_DNA"/>
</dbReference>
<dbReference type="InterPro" id="IPR023395">
    <property type="entry name" value="MCP_dom_sf"/>
</dbReference>
<comment type="subcellular location">
    <subcellularLocation>
        <location evidence="1">Membrane</location>
        <topology evidence="1">Multi-pass membrane protein</topology>
    </subcellularLocation>
</comment>
<evidence type="ECO:0000256" key="9">
    <source>
        <dbReference type="RuleBase" id="RU000488"/>
    </source>
</evidence>
<feature type="compositionally biased region" description="Basic and acidic residues" evidence="10">
    <location>
        <begin position="174"/>
        <end position="186"/>
    </location>
</feature>
<protein>
    <submittedName>
        <fullName evidence="12">Uncharacterized protein</fullName>
    </submittedName>
</protein>
<keyword evidence="13" id="KW-1185">Reference proteome</keyword>
<dbReference type="Gene3D" id="1.50.40.10">
    <property type="entry name" value="Mitochondrial carrier domain"/>
    <property type="match status" value="2"/>
</dbReference>
<dbReference type="PANTHER" id="PTHR45939">
    <property type="entry name" value="PEROXISOMAL MEMBRANE PROTEIN PMP34-RELATED"/>
    <property type="match status" value="1"/>
</dbReference>
<evidence type="ECO:0000256" key="1">
    <source>
        <dbReference type="ARBA" id="ARBA00004141"/>
    </source>
</evidence>
<feature type="compositionally biased region" description="Polar residues" evidence="10">
    <location>
        <begin position="187"/>
        <end position="198"/>
    </location>
</feature>
<evidence type="ECO:0000256" key="10">
    <source>
        <dbReference type="SAM" id="MobiDB-lite"/>
    </source>
</evidence>
<dbReference type="GO" id="GO:0016020">
    <property type="term" value="C:membrane"/>
    <property type="evidence" value="ECO:0007669"/>
    <property type="project" value="UniProtKB-SubCell"/>
</dbReference>
<accession>A0ABD3N0E3</accession>
<dbReference type="PROSITE" id="PS50920">
    <property type="entry name" value="SOLCAR"/>
    <property type="match status" value="2"/>
</dbReference>
<feature type="transmembrane region" description="Helical" evidence="11">
    <location>
        <begin position="81"/>
        <end position="102"/>
    </location>
</feature>
<feature type="repeat" description="Solcar" evidence="8">
    <location>
        <begin position="292"/>
        <end position="411"/>
    </location>
</feature>
<reference evidence="12 13" key="1">
    <citation type="submission" date="2024-10" db="EMBL/GenBank/DDBJ databases">
        <title>Updated reference genomes for cyclostephanoid diatoms.</title>
        <authorList>
            <person name="Roberts W.R."/>
            <person name="Alverson A.J."/>
        </authorList>
    </citation>
    <scope>NUCLEOTIDE SEQUENCE [LARGE SCALE GENOMIC DNA]</scope>
    <source>
        <strain evidence="12 13">AJA010-31</strain>
    </source>
</reference>
<feature type="repeat" description="Solcar" evidence="8">
    <location>
        <begin position="8"/>
        <end position="105"/>
    </location>
</feature>
<keyword evidence="3 9" id="KW-0813">Transport</keyword>
<feature type="region of interest" description="Disordered" evidence="10">
    <location>
        <begin position="160"/>
        <end position="198"/>
    </location>
</feature>
<dbReference type="Proteomes" id="UP001530400">
    <property type="component" value="Unassembled WGS sequence"/>
</dbReference>
<evidence type="ECO:0000256" key="6">
    <source>
        <dbReference type="ARBA" id="ARBA00022989"/>
    </source>
</evidence>
<evidence type="ECO:0000256" key="4">
    <source>
        <dbReference type="ARBA" id="ARBA00022692"/>
    </source>
</evidence>